<protein>
    <submittedName>
        <fullName evidence="1">Uncharacterized protein</fullName>
    </submittedName>
</protein>
<dbReference type="KEGG" id="tdf:H9L22_09870"/>
<dbReference type="Proteomes" id="UP000516117">
    <property type="component" value="Chromosome"/>
</dbReference>
<name>A0A7H0H267_9ACTN</name>
<reference evidence="1 2" key="1">
    <citation type="submission" date="2020-08" db="EMBL/GenBank/DDBJ databases">
        <title>Genome sequence of Tessaracoccus defluvii JCM 17540T.</title>
        <authorList>
            <person name="Hyun D.-W."/>
            <person name="Bae J.-W."/>
        </authorList>
    </citation>
    <scope>NUCLEOTIDE SEQUENCE [LARGE SCALE GENOMIC DNA]</scope>
    <source>
        <strain evidence="1 2">JCM 17540</strain>
    </source>
</reference>
<evidence type="ECO:0000313" key="1">
    <source>
        <dbReference type="EMBL" id="QNP54633.1"/>
    </source>
</evidence>
<dbReference type="AlphaFoldDB" id="A0A7H0H267"/>
<dbReference type="InterPro" id="IPR029068">
    <property type="entry name" value="Glyas_Bleomycin-R_OHBP_Dase"/>
</dbReference>
<organism evidence="1 2">
    <name type="scientific">Tessaracoccus defluvii</name>
    <dbReference type="NCBI Taxonomy" id="1285901"/>
    <lineage>
        <taxon>Bacteria</taxon>
        <taxon>Bacillati</taxon>
        <taxon>Actinomycetota</taxon>
        <taxon>Actinomycetes</taxon>
        <taxon>Propionibacteriales</taxon>
        <taxon>Propionibacteriaceae</taxon>
        <taxon>Tessaracoccus</taxon>
    </lineage>
</organism>
<dbReference type="RefSeq" id="WP_187719771.1">
    <property type="nucleotide sequence ID" value="NZ_BAABBL010000008.1"/>
</dbReference>
<keyword evidence="2" id="KW-1185">Reference proteome</keyword>
<gene>
    <name evidence="1" type="ORF">H9L22_09870</name>
</gene>
<dbReference type="EMBL" id="CP060789">
    <property type="protein sequence ID" value="QNP54633.1"/>
    <property type="molecule type" value="Genomic_DNA"/>
</dbReference>
<dbReference type="SUPFAM" id="SSF54593">
    <property type="entry name" value="Glyoxalase/Bleomycin resistance protein/Dihydroxybiphenyl dioxygenase"/>
    <property type="match status" value="1"/>
</dbReference>
<proteinExistence type="predicted"/>
<evidence type="ECO:0000313" key="2">
    <source>
        <dbReference type="Proteomes" id="UP000516117"/>
    </source>
</evidence>
<sequence>MDSPQLHAVGFDAPSLDSLIAAAFDAGVRGINTAPGFALIGAYSDPSGARMAFLQRSGQQATTTAALVSDTPFRAQVVRFTDLLAKVALYAPDGEGRLLAEFLSLVDDPVAYPQYELTGSESTVVPALGVAALAIDVEAFSDEAAFLVSPAAELGGAAMTAATLLSPGLYALRADAIGPGEASPTLLMAGTVVAVETRRNALTGVDFQVARLRSAVELTVAIPAEHPVAPGSVVYGTWFATCSAGTWDRTA</sequence>
<accession>A0A7H0H267</accession>